<dbReference type="Proteomes" id="UP001054821">
    <property type="component" value="Chromosome 4"/>
</dbReference>
<name>A0AAD4W387_PRUDU</name>
<comment type="caution">
    <text evidence="1">The sequence shown here is derived from an EMBL/GenBank/DDBJ whole genome shotgun (WGS) entry which is preliminary data.</text>
</comment>
<dbReference type="AlphaFoldDB" id="A0AAD4W387"/>
<evidence type="ECO:0000313" key="1">
    <source>
        <dbReference type="EMBL" id="KAI5335711.1"/>
    </source>
</evidence>
<keyword evidence="2" id="KW-1185">Reference proteome</keyword>
<evidence type="ECO:0000313" key="2">
    <source>
        <dbReference type="Proteomes" id="UP001054821"/>
    </source>
</evidence>
<protein>
    <recommendedName>
        <fullName evidence="3">Transposable element protein</fullName>
    </recommendedName>
</protein>
<gene>
    <name evidence="1" type="ORF">L3X38_025845</name>
</gene>
<dbReference type="EMBL" id="JAJFAZ020000004">
    <property type="protein sequence ID" value="KAI5335711.1"/>
    <property type="molecule type" value="Genomic_DNA"/>
</dbReference>
<sequence>MSPKRSEEVEHMKQVPYASAVGSLINAMMCTRPDISYFDPDDRKSTSGFVLTLNGGAISWKSCKQDVTANSTTEAEYVTASITAKEVVWMRKFIAELGVVTTIKLPVPLYCDNTGAIAQAKGPRSHQRNKHIERRFHVIKEFITDEEVKILKLASMDNTSDLFTKAMSQAQDNQLDIDNPQKPSCTISAQAGG</sequence>
<organism evidence="1 2">
    <name type="scientific">Prunus dulcis</name>
    <name type="common">Almond</name>
    <name type="synonym">Amygdalus dulcis</name>
    <dbReference type="NCBI Taxonomy" id="3755"/>
    <lineage>
        <taxon>Eukaryota</taxon>
        <taxon>Viridiplantae</taxon>
        <taxon>Streptophyta</taxon>
        <taxon>Embryophyta</taxon>
        <taxon>Tracheophyta</taxon>
        <taxon>Spermatophyta</taxon>
        <taxon>Magnoliopsida</taxon>
        <taxon>eudicotyledons</taxon>
        <taxon>Gunneridae</taxon>
        <taxon>Pentapetalae</taxon>
        <taxon>rosids</taxon>
        <taxon>fabids</taxon>
        <taxon>Rosales</taxon>
        <taxon>Rosaceae</taxon>
        <taxon>Amygdaloideae</taxon>
        <taxon>Amygdaleae</taxon>
        <taxon>Prunus</taxon>
    </lineage>
</organism>
<accession>A0AAD4W387</accession>
<reference evidence="1 2" key="1">
    <citation type="journal article" date="2022" name="G3 (Bethesda)">
        <title>Whole-genome sequence and methylome profiling of the almond [Prunus dulcis (Mill.) D.A. Webb] cultivar 'Nonpareil'.</title>
        <authorList>
            <person name="D'Amico-Willman K.M."/>
            <person name="Ouma W.Z."/>
            <person name="Meulia T."/>
            <person name="Sideli G.M."/>
            <person name="Gradziel T.M."/>
            <person name="Fresnedo-Ramirez J."/>
        </authorList>
    </citation>
    <scope>NUCLEOTIDE SEQUENCE [LARGE SCALE GENOMIC DNA]</scope>
    <source>
        <strain evidence="1">Clone GOH B32 T37-40</strain>
    </source>
</reference>
<evidence type="ECO:0008006" key="3">
    <source>
        <dbReference type="Google" id="ProtNLM"/>
    </source>
</evidence>
<dbReference type="PANTHER" id="PTHR11439">
    <property type="entry name" value="GAG-POL-RELATED RETROTRANSPOSON"/>
    <property type="match status" value="1"/>
</dbReference>
<proteinExistence type="predicted"/>
<dbReference type="CDD" id="cd09272">
    <property type="entry name" value="RNase_HI_RT_Ty1"/>
    <property type="match status" value="1"/>
</dbReference>
<dbReference type="PANTHER" id="PTHR11439:SF496">
    <property type="entry name" value="RNA-DIRECTED DNA POLYMERASE"/>
    <property type="match status" value="1"/>
</dbReference>